<comment type="caution">
    <text evidence="2">The sequence shown here is derived from an EMBL/GenBank/DDBJ whole genome shotgun (WGS) entry which is preliminary data.</text>
</comment>
<protein>
    <submittedName>
        <fullName evidence="2">Uncharacterized protein</fullName>
    </submittedName>
</protein>
<evidence type="ECO:0000313" key="3">
    <source>
        <dbReference type="Proteomes" id="UP000823399"/>
    </source>
</evidence>
<dbReference type="Proteomes" id="UP000823399">
    <property type="component" value="Unassembled WGS sequence"/>
</dbReference>
<sequence>MKTSEHSSGSDASSTICGFMACLSRFFLCFTLARDSAIRYKYACENIVVGAFLILFQVGLMPSDLKLSSLCHAHSFVTDAYTDPISAFFKFSCSILLNHACTVLPSTLDLRFCTTSLLSRWMKWGHVSGRLRLYL</sequence>
<gene>
    <name evidence="2" type="ORF">F5147DRAFT_276430</name>
</gene>
<organism evidence="2 3">
    <name type="scientific">Suillus discolor</name>
    <dbReference type="NCBI Taxonomy" id="1912936"/>
    <lineage>
        <taxon>Eukaryota</taxon>
        <taxon>Fungi</taxon>
        <taxon>Dikarya</taxon>
        <taxon>Basidiomycota</taxon>
        <taxon>Agaricomycotina</taxon>
        <taxon>Agaricomycetes</taxon>
        <taxon>Agaricomycetidae</taxon>
        <taxon>Boletales</taxon>
        <taxon>Suillineae</taxon>
        <taxon>Suillaceae</taxon>
        <taxon>Suillus</taxon>
    </lineage>
</organism>
<keyword evidence="3" id="KW-1185">Reference proteome</keyword>
<keyword evidence="1" id="KW-0812">Transmembrane</keyword>
<accession>A0A9P7JSC3</accession>
<feature type="transmembrane region" description="Helical" evidence="1">
    <location>
        <begin position="12"/>
        <end position="30"/>
    </location>
</feature>
<proteinExistence type="predicted"/>
<name>A0A9P7JSC3_9AGAM</name>
<keyword evidence="1" id="KW-1133">Transmembrane helix</keyword>
<evidence type="ECO:0000256" key="1">
    <source>
        <dbReference type="SAM" id="Phobius"/>
    </source>
</evidence>
<dbReference type="PROSITE" id="PS51257">
    <property type="entry name" value="PROKAR_LIPOPROTEIN"/>
    <property type="match status" value="1"/>
</dbReference>
<reference evidence="2" key="1">
    <citation type="journal article" date="2020" name="New Phytol.">
        <title>Comparative genomics reveals dynamic genome evolution in host specialist ectomycorrhizal fungi.</title>
        <authorList>
            <person name="Lofgren L.A."/>
            <person name="Nguyen N.H."/>
            <person name="Vilgalys R."/>
            <person name="Ruytinx J."/>
            <person name="Liao H.L."/>
            <person name="Branco S."/>
            <person name="Kuo A."/>
            <person name="LaButti K."/>
            <person name="Lipzen A."/>
            <person name="Andreopoulos W."/>
            <person name="Pangilinan J."/>
            <person name="Riley R."/>
            <person name="Hundley H."/>
            <person name="Na H."/>
            <person name="Barry K."/>
            <person name="Grigoriev I.V."/>
            <person name="Stajich J.E."/>
            <person name="Kennedy P.G."/>
        </authorList>
    </citation>
    <scope>NUCLEOTIDE SEQUENCE</scope>
    <source>
        <strain evidence="2">FC423</strain>
    </source>
</reference>
<feature type="transmembrane region" description="Helical" evidence="1">
    <location>
        <begin position="42"/>
        <end position="61"/>
    </location>
</feature>
<evidence type="ECO:0000313" key="2">
    <source>
        <dbReference type="EMBL" id="KAG2103786.1"/>
    </source>
</evidence>
<dbReference type="RefSeq" id="XP_041290683.1">
    <property type="nucleotide sequence ID" value="XM_041428993.1"/>
</dbReference>
<dbReference type="EMBL" id="JABBWM010000043">
    <property type="protein sequence ID" value="KAG2103786.1"/>
    <property type="molecule type" value="Genomic_DNA"/>
</dbReference>
<dbReference type="AlphaFoldDB" id="A0A9P7JSC3"/>
<dbReference type="GeneID" id="64691252"/>
<keyword evidence="1" id="KW-0472">Membrane</keyword>